<comment type="caution">
    <text evidence="2">The sequence shown here is derived from an EMBL/GenBank/DDBJ whole genome shotgun (WGS) entry which is preliminary data.</text>
</comment>
<evidence type="ECO:0008006" key="4">
    <source>
        <dbReference type="Google" id="ProtNLM"/>
    </source>
</evidence>
<sequence length="272" mass="30360">MFHFITGTQHIIYQVFIWKIDIETEGSCPAFELHFYTSSREMFSHFARSQAGAQSEDKGKVKVVNKKSMAGRSLRSRVIPDPETPPPPTRTTAVRGKGRGKGRPRKAATVIGKIQDALQTLLNQQEKSKSDGGREDSGMTSPPATVVGGGSRQTPPASGELPKSTHGCSYKTFVACKPLTYQGERDPVLALRWIEEIEMVFETCRCAVENKVAFARSMLKADALHWWNVETGARGTEAVRTMSWKRFVAKFRSQFCPLAATKKMEEEFLQLK</sequence>
<accession>A0AA38W077</accession>
<dbReference type="EMBL" id="JARYMX010000006">
    <property type="protein sequence ID" value="KAJ9544297.1"/>
    <property type="molecule type" value="Genomic_DNA"/>
</dbReference>
<evidence type="ECO:0000256" key="1">
    <source>
        <dbReference type="SAM" id="MobiDB-lite"/>
    </source>
</evidence>
<feature type="region of interest" description="Disordered" evidence="1">
    <location>
        <begin position="67"/>
        <end position="110"/>
    </location>
</feature>
<evidence type="ECO:0000313" key="2">
    <source>
        <dbReference type="EMBL" id="KAJ9544297.1"/>
    </source>
</evidence>
<dbReference type="Proteomes" id="UP001172457">
    <property type="component" value="Chromosome 6"/>
</dbReference>
<gene>
    <name evidence="2" type="ORF">OSB04_024004</name>
</gene>
<protein>
    <recommendedName>
        <fullName evidence="4">Retrotransposon gag domain-containing protein</fullName>
    </recommendedName>
</protein>
<dbReference type="AlphaFoldDB" id="A0AA38W077"/>
<feature type="compositionally biased region" description="Basic residues" evidence="1">
    <location>
        <begin position="96"/>
        <end position="106"/>
    </location>
</feature>
<organism evidence="2 3">
    <name type="scientific">Centaurea solstitialis</name>
    <name type="common">yellow star-thistle</name>
    <dbReference type="NCBI Taxonomy" id="347529"/>
    <lineage>
        <taxon>Eukaryota</taxon>
        <taxon>Viridiplantae</taxon>
        <taxon>Streptophyta</taxon>
        <taxon>Embryophyta</taxon>
        <taxon>Tracheophyta</taxon>
        <taxon>Spermatophyta</taxon>
        <taxon>Magnoliopsida</taxon>
        <taxon>eudicotyledons</taxon>
        <taxon>Gunneridae</taxon>
        <taxon>Pentapetalae</taxon>
        <taxon>asterids</taxon>
        <taxon>campanulids</taxon>
        <taxon>Asterales</taxon>
        <taxon>Asteraceae</taxon>
        <taxon>Carduoideae</taxon>
        <taxon>Cardueae</taxon>
        <taxon>Centaureinae</taxon>
        <taxon>Centaurea</taxon>
    </lineage>
</organism>
<proteinExistence type="predicted"/>
<feature type="region of interest" description="Disordered" evidence="1">
    <location>
        <begin position="124"/>
        <end position="164"/>
    </location>
</feature>
<name>A0AA38W077_9ASTR</name>
<feature type="compositionally biased region" description="Basic and acidic residues" evidence="1">
    <location>
        <begin position="126"/>
        <end position="137"/>
    </location>
</feature>
<keyword evidence="3" id="KW-1185">Reference proteome</keyword>
<evidence type="ECO:0000313" key="3">
    <source>
        <dbReference type="Proteomes" id="UP001172457"/>
    </source>
</evidence>
<reference evidence="2" key="1">
    <citation type="submission" date="2023-03" db="EMBL/GenBank/DDBJ databases">
        <title>Chromosome-scale reference genome and RAD-based genetic map of yellow starthistle (Centaurea solstitialis) reveal putative structural variation and QTLs associated with invader traits.</title>
        <authorList>
            <person name="Reatini B."/>
            <person name="Cang F.A."/>
            <person name="Jiang Q."/>
            <person name="Mckibben M.T.W."/>
            <person name="Barker M.S."/>
            <person name="Rieseberg L.H."/>
            <person name="Dlugosch K.M."/>
        </authorList>
    </citation>
    <scope>NUCLEOTIDE SEQUENCE</scope>
    <source>
        <strain evidence="2">CAN-66</strain>
        <tissue evidence="2">Leaf</tissue>
    </source>
</reference>